<keyword evidence="4" id="KW-0028">Amino-acid biosynthesis</keyword>
<dbReference type="Pfam" id="PF02784">
    <property type="entry name" value="Orn_Arg_deC_N"/>
    <property type="match status" value="1"/>
</dbReference>
<evidence type="ECO:0000256" key="1">
    <source>
        <dbReference type="ARBA" id="ARBA00001933"/>
    </source>
</evidence>
<feature type="region of interest" description="Disordered" evidence="6">
    <location>
        <begin position="68"/>
        <end position="88"/>
    </location>
</feature>
<dbReference type="EMBL" id="BAAAPC010000012">
    <property type="protein sequence ID" value="GAA2000563.1"/>
    <property type="molecule type" value="Genomic_DNA"/>
</dbReference>
<gene>
    <name evidence="8" type="ORF">GCM10009799_29830</name>
</gene>
<evidence type="ECO:0000256" key="5">
    <source>
        <dbReference type="ARBA" id="ARBA00023239"/>
    </source>
</evidence>
<feature type="domain" description="Orn/DAP/Arg decarboxylase 2 N-terminal" evidence="7">
    <location>
        <begin position="126"/>
        <end position="369"/>
    </location>
</feature>
<dbReference type="Gene3D" id="3.20.20.10">
    <property type="entry name" value="Alanine racemase"/>
    <property type="match status" value="1"/>
</dbReference>
<accession>A0ABP5ELX0</accession>
<keyword evidence="9" id="KW-1185">Reference proteome</keyword>
<dbReference type="RefSeq" id="WP_344102803.1">
    <property type="nucleotide sequence ID" value="NZ_BAAAPC010000012.1"/>
</dbReference>
<evidence type="ECO:0000256" key="2">
    <source>
        <dbReference type="ARBA" id="ARBA00022793"/>
    </source>
</evidence>
<dbReference type="PRINTS" id="PR01181">
    <property type="entry name" value="DAPDCRBXLASE"/>
</dbReference>
<dbReference type="InterPro" id="IPR000183">
    <property type="entry name" value="Orn/DAP/Arg_de-COase"/>
</dbReference>
<proteinExistence type="predicted"/>
<dbReference type="InterPro" id="IPR002986">
    <property type="entry name" value="DAP_deCOOHase_LysA"/>
</dbReference>
<protein>
    <submittedName>
        <fullName evidence="8">Diaminopimelate decarboxylase</fullName>
    </submittedName>
</protein>
<dbReference type="SUPFAM" id="SSF50621">
    <property type="entry name" value="Alanine racemase C-terminal domain-like"/>
    <property type="match status" value="1"/>
</dbReference>
<keyword evidence="3" id="KW-0663">Pyridoxal phosphate</keyword>
<sequence length="483" mass="51167">METPSSPLDCRGLTPPQAAVRIRQAVSASAAGTAPLSVVLDEVCAPERVSTALRGAAHRVRYVPAAALGPAPPPAAAADPAPGGAEPWWQRPDLRYADGRLHLGDTDVDELASRVGTPAYVLSAARVRENARRLSDAMASSGLDHRIHYAVKANRSPALLAHLRTADACGVDVCSAGELSHVQSCGFPPEAVSFTGTSLTGRDIALLARHPGVRVNPDSLASLDALGRACPGREVGLRINPGAGTGYQGDDRLNYSGAPATKFGVYPDRLGEASDIAARWGMRIVRLHFHVGCGYLDGQLPEWERALDAAAALLDRFPDLREVNIGGGLGVPHTAADRPLDLDRWASAVARRFAGLGLRVAVEPGDYLVKDAGLLLTEVAYVERRRDVLFAGLDAGFNLAMEPVFYGMPCEPVAAVPRWDEGEETYTVVGDVNEALDVWASGHSMPRLRPGDRVALINAGGYAASMRSDHCLRGQAADVLLIE</sequence>
<comment type="cofactor">
    <cofactor evidence="1">
        <name>pyridoxal 5'-phosphate</name>
        <dbReference type="ChEBI" id="CHEBI:597326"/>
    </cofactor>
</comment>
<keyword evidence="2" id="KW-0210">Decarboxylase</keyword>
<dbReference type="PANTHER" id="PTHR43727">
    <property type="entry name" value="DIAMINOPIMELATE DECARBOXYLASE"/>
    <property type="match status" value="1"/>
</dbReference>
<organism evidence="8 9">
    <name type="scientific">Nocardiopsis rhodophaea</name>
    <dbReference type="NCBI Taxonomy" id="280238"/>
    <lineage>
        <taxon>Bacteria</taxon>
        <taxon>Bacillati</taxon>
        <taxon>Actinomycetota</taxon>
        <taxon>Actinomycetes</taxon>
        <taxon>Streptosporangiales</taxon>
        <taxon>Nocardiopsidaceae</taxon>
        <taxon>Nocardiopsis</taxon>
    </lineage>
</organism>
<evidence type="ECO:0000256" key="3">
    <source>
        <dbReference type="ARBA" id="ARBA00022898"/>
    </source>
</evidence>
<evidence type="ECO:0000313" key="8">
    <source>
        <dbReference type="EMBL" id="GAA2000563.1"/>
    </source>
</evidence>
<reference evidence="9" key="1">
    <citation type="journal article" date="2019" name="Int. J. Syst. Evol. Microbiol.">
        <title>The Global Catalogue of Microorganisms (GCM) 10K type strain sequencing project: providing services to taxonomists for standard genome sequencing and annotation.</title>
        <authorList>
            <consortium name="The Broad Institute Genomics Platform"/>
            <consortium name="The Broad Institute Genome Sequencing Center for Infectious Disease"/>
            <person name="Wu L."/>
            <person name="Ma J."/>
        </authorList>
    </citation>
    <scope>NUCLEOTIDE SEQUENCE [LARGE SCALE GENOMIC DNA]</scope>
    <source>
        <strain evidence="9">JCM 15313</strain>
    </source>
</reference>
<dbReference type="Proteomes" id="UP001501585">
    <property type="component" value="Unassembled WGS sequence"/>
</dbReference>
<evidence type="ECO:0000256" key="4">
    <source>
        <dbReference type="ARBA" id="ARBA00023154"/>
    </source>
</evidence>
<dbReference type="Gene3D" id="2.40.37.10">
    <property type="entry name" value="Lyase, Ornithine Decarboxylase, Chain A, domain 1"/>
    <property type="match status" value="1"/>
</dbReference>
<dbReference type="InterPro" id="IPR022644">
    <property type="entry name" value="De-COase2_N"/>
</dbReference>
<comment type="caution">
    <text evidence="8">The sequence shown here is derived from an EMBL/GenBank/DDBJ whole genome shotgun (WGS) entry which is preliminary data.</text>
</comment>
<dbReference type="InterPro" id="IPR029066">
    <property type="entry name" value="PLP-binding_barrel"/>
</dbReference>
<dbReference type="PRINTS" id="PR01179">
    <property type="entry name" value="ODADCRBXLASE"/>
</dbReference>
<dbReference type="SUPFAM" id="SSF51419">
    <property type="entry name" value="PLP-binding barrel"/>
    <property type="match status" value="1"/>
</dbReference>
<keyword evidence="4" id="KW-0457">Lysine biosynthesis</keyword>
<name>A0ABP5ELX0_9ACTN</name>
<dbReference type="InterPro" id="IPR009006">
    <property type="entry name" value="Ala_racemase/Decarboxylase_C"/>
</dbReference>
<evidence type="ECO:0000256" key="6">
    <source>
        <dbReference type="SAM" id="MobiDB-lite"/>
    </source>
</evidence>
<evidence type="ECO:0000313" key="9">
    <source>
        <dbReference type="Proteomes" id="UP001501585"/>
    </source>
</evidence>
<evidence type="ECO:0000259" key="7">
    <source>
        <dbReference type="Pfam" id="PF02784"/>
    </source>
</evidence>
<dbReference type="PANTHER" id="PTHR43727:SF2">
    <property type="entry name" value="GROUP IV DECARBOXYLASE"/>
    <property type="match status" value="1"/>
</dbReference>
<feature type="compositionally biased region" description="Low complexity" evidence="6">
    <location>
        <begin position="76"/>
        <end position="87"/>
    </location>
</feature>
<dbReference type="CDD" id="cd06828">
    <property type="entry name" value="PLPDE_III_DapDC"/>
    <property type="match status" value="1"/>
</dbReference>
<keyword evidence="5" id="KW-0456">Lyase</keyword>